<keyword evidence="2" id="KW-0812">Transmembrane</keyword>
<evidence type="ECO:0000256" key="2">
    <source>
        <dbReference type="SAM" id="Phobius"/>
    </source>
</evidence>
<evidence type="ECO:0000259" key="3">
    <source>
        <dbReference type="PROSITE" id="PS51724"/>
    </source>
</evidence>
<sequence length="216" mass="22485">MAFFKFRKGGDEQPAPAAQPESVEALRRRAKNRLIGAVILVVAGIVGFPLLVDKEPRPVAQDLPILIPARDALPPLAVPAGSGSQGAKTTDSEATRASDGRAAPRASEDAVSAPAPASVTTPGAKTPPSGSATPPAAAETPVRYVVQVGSFGDVARARAARGKLERAGLRHYTQVVETKEGQRIRVRAGPFDTKAEADRAAAKIRQLDMAADVLSQ</sequence>
<feature type="region of interest" description="Disordered" evidence="1">
    <location>
        <begin position="1"/>
        <end position="20"/>
    </location>
</feature>
<accession>F3KT09</accession>
<feature type="compositionally biased region" description="Basic and acidic residues" evidence="1">
    <location>
        <begin position="90"/>
        <end position="99"/>
    </location>
</feature>
<feature type="domain" description="SPOR" evidence="3">
    <location>
        <begin position="138"/>
        <end position="216"/>
    </location>
</feature>
<dbReference type="InterPro" id="IPR052521">
    <property type="entry name" value="Cell_div_SPOR-domain"/>
</dbReference>
<dbReference type="Gene3D" id="3.30.70.1070">
    <property type="entry name" value="Sporulation related repeat"/>
    <property type="match status" value="1"/>
</dbReference>
<feature type="transmembrane region" description="Helical" evidence="2">
    <location>
        <begin position="34"/>
        <end position="52"/>
    </location>
</feature>
<dbReference type="eggNOG" id="COG3147">
    <property type="taxonomic scope" value="Bacteria"/>
</dbReference>
<dbReference type="OrthoDB" id="9181370at2"/>
<dbReference type="PANTHER" id="PTHR38687">
    <property type="entry name" value="CELL DIVISION PROTEIN DEDD-RELATED"/>
    <property type="match status" value="1"/>
</dbReference>
<dbReference type="InterPro" id="IPR036680">
    <property type="entry name" value="SPOR-like_sf"/>
</dbReference>
<dbReference type="SUPFAM" id="SSF110997">
    <property type="entry name" value="Sporulation related repeat"/>
    <property type="match status" value="1"/>
</dbReference>
<dbReference type="InterPro" id="IPR007730">
    <property type="entry name" value="SPOR-like_dom"/>
</dbReference>
<dbReference type="AlphaFoldDB" id="F3KT09"/>
<dbReference type="GO" id="GO:0042834">
    <property type="term" value="F:peptidoglycan binding"/>
    <property type="evidence" value="ECO:0007669"/>
    <property type="project" value="InterPro"/>
</dbReference>
<organism evidence="4 5">
    <name type="scientific">Hylemonella gracilis ATCC 19624</name>
    <dbReference type="NCBI Taxonomy" id="887062"/>
    <lineage>
        <taxon>Bacteria</taxon>
        <taxon>Pseudomonadati</taxon>
        <taxon>Pseudomonadota</taxon>
        <taxon>Betaproteobacteria</taxon>
        <taxon>Burkholderiales</taxon>
        <taxon>Comamonadaceae</taxon>
        <taxon>Hylemonella</taxon>
    </lineage>
</organism>
<reference evidence="4 5" key="1">
    <citation type="journal article" date="2011" name="EMBO J.">
        <title>Structural diversity of bacterial flagellar motors.</title>
        <authorList>
            <person name="Chen S."/>
            <person name="Beeby M."/>
            <person name="Murphy G.E."/>
            <person name="Leadbetter J.R."/>
            <person name="Hendrixson D.R."/>
            <person name="Briegel A."/>
            <person name="Li Z."/>
            <person name="Shi J."/>
            <person name="Tocheva E.I."/>
            <person name="Muller A."/>
            <person name="Dobro M.J."/>
            <person name="Jensen G.J."/>
        </authorList>
    </citation>
    <scope>NUCLEOTIDE SEQUENCE [LARGE SCALE GENOMIC DNA]</scope>
    <source>
        <strain evidence="4 5">ATCC 19624</strain>
    </source>
</reference>
<feature type="compositionally biased region" description="Low complexity" evidence="1">
    <location>
        <begin position="124"/>
        <end position="138"/>
    </location>
</feature>
<dbReference type="Proteomes" id="UP000016368">
    <property type="component" value="Unassembled WGS sequence"/>
</dbReference>
<proteinExistence type="predicted"/>
<keyword evidence="5" id="KW-1185">Reference proteome</keyword>
<dbReference type="GO" id="GO:0030428">
    <property type="term" value="C:cell septum"/>
    <property type="evidence" value="ECO:0007669"/>
    <property type="project" value="TreeGrafter"/>
</dbReference>
<dbReference type="RefSeq" id="WP_006297627.1">
    <property type="nucleotide sequence ID" value="NZ_AEGR01000052.1"/>
</dbReference>
<dbReference type="PROSITE" id="PS51724">
    <property type="entry name" value="SPOR"/>
    <property type="match status" value="1"/>
</dbReference>
<keyword evidence="2" id="KW-0472">Membrane</keyword>
<name>F3KT09_9BURK</name>
<keyword evidence="2" id="KW-1133">Transmembrane helix</keyword>
<dbReference type="GO" id="GO:0032153">
    <property type="term" value="C:cell division site"/>
    <property type="evidence" value="ECO:0007669"/>
    <property type="project" value="TreeGrafter"/>
</dbReference>
<gene>
    <name evidence="4" type="ORF">HGR_07941</name>
</gene>
<comment type="caution">
    <text evidence="4">The sequence shown here is derived from an EMBL/GenBank/DDBJ whole genome shotgun (WGS) entry which is preliminary data.</text>
</comment>
<protein>
    <recommendedName>
        <fullName evidence="3">SPOR domain-containing protein</fullName>
    </recommendedName>
</protein>
<evidence type="ECO:0000313" key="5">
    <source>
        <dbReference type="Proteomes" id="UP000016368"/>
    </source>
</evidence>
<dbReference type="PANTHER" id="PTHR38687:SF1">
    <property type="entry name" value="CELL DIVISION PROTEIN DEDD"/>
    <property type="match status" value="1"/>
</dbReference>
<dbReference type="EMBL" id="AEGR01000052">
    <property type="protein sequence ID" value="EGI77228.1"/>
    <property type="molecule type" value="Genomic_DNA"/>
</dbReference>
<evidence type="ECO:0000256" key="1">
    <source>
        <dbReference type="SAM" id="MobiDB-lite"/>
    </source>
</evidence>
<dbReference type="Pfam" id="PF05036">
    <property type="entry name" value="SPOR"/>
    <property type="match status" value="1"/>
</dbReference>
<evidence type="ECO:0000313" key="4">
    <source>
        <dbReference type="EMBL" id="EGI77228.1"/>
    </source>
</evidence>
<dbReference type="GO" id="GO:0032506">
    <property type="term" value="P:cytokinetic process"/>
    <property type="evidence" value="ECO:0007669"/>
    <property type="project" value="TreeGrafter"/>
</dbReference>
<dbReference type="STRING" id="887062.HGR_07941"/>
<feature type="region of interest" description="Disordered" evidence="1">
    <location>
        <begin position="76"/>
        <end position="138"/>
    </location>
</feature>